<reference evidence="5 6" key="1">
    <citation type="submission" date="2018-09" db="EMBL/GenBank/DDBJ databases">
        <title>Novel species of Cryobacterium.</title>
        <authorList>
            <person name="Liu Q."/>
            <person name="Xin Y.-H."/>
        </authorList>
    </citation>
    <scope>NUCLEOTIDE SEQUENCE [LARGE SCALE GENOMIC DNA]</scope>
    <source>
        <strain evidence="5 6">Hh39</strain>
    </source>
</reference>
<dbReference type="InterPro" id="IPR006035">
    <property type="entry name" value="Ureohydrolase"/>
</dbReference>
<dbReference type="SUPFAM" id="SSF52768">
    <property type="entry name" value="Arginase/deacetylase"/>
    <property type="match status" value="1"/>
</dbReference>
<evidence type="ECO:0000256" key="4">
    <source>
        <dbReference type="PROSITE-ProRule" id="PRU00742"/>
    </source>
</evidence>
<dbReference type="Proteomes" id="UP000272015">
    <property type="component" value="Unassembled WGS sequence"/>
</dbReference>
<keyword evidence="2" id="KW-0378">Hydrolase</keyword>
<evidence type="ECO:0000313" key="6">
    <source>
        <dbReference type="Proteomes" id="UP000272015"/>
    </source>
</evidence>
<dbReference type="InterPro" id="IPR023696">
    <property type="entry name" value="Ureohydrolase_dom_sf"/>
</dbReference>
<protein>
    <submittedName>
        <fullName evidence="5">Arginase family protein</fullName>
    </submittedName>
</protein>
<evidence type="ECO:0000313" key="5">
    <source>
        <dbReference type="EMBL" id="RJT90029.1"/>
    </source>
</evidence>
<comment type="caution">
    <text evidence="5">The sequence shown here is derived from an EMBL/GenBank/DDBJ whole genome shotgun (WGS) entry which is preliminary data.</text>
</comment>
<dbReference type="Pfam" id="PF00491">
    <property type="entry name" value="Arginase"/>
    <property type="match status" value="1"/>
</dbReference>
<dbReference type="GO" id="GO:0005829">
    <property type="term" value="C:cytosol"/>
    <property type="evidence" value="ECO:0007669"/>
    <property type="project" value="TreeGrafter"/>
</dbReference>
<keyword evidence="1" id="KW-0479">Metal-binding</keyword>
<organism evidence="5 6">
    <name type="scientific">Cryobacterium melibiosiphilum</name>
    <dbReference type="NCBI Taxonomy" id="995039"/>
    <lineage>
        <taxon>Bacteria</taxon>
        <taxon>Bacillati</taxon>
        <taxon>Actinomycetota</taxon>
        <taxon>Actinomycetes</taxon>
        <taxon>Micrococcales</taxon>
        <taxon>Microbacteriaceae</taxon>
        <taxon>Cryobacterium</taxon>
    </lineage>
</organism>
<name>A0A3A5MQD7_9MICO</name>
<dbReference type="RefSeq" id="WP_119972572.1">
    <property type="nucleotide sequence ID" value="NZ_JBHSQA010000026.1"/>
</dbReference>
<accession>A0A3A5MQD7</accession>
<dbReference type="GO" id="GO:0030145">
    <property type="term" value="F:manganese ion binding"/>
    <property type="evidence" value="ECO:0007669"/>
    <property type="project" value="TreeGrafter"/>
</dbReference>
<dbReference type="EMBL" id="QZVS01000065">
    <property type="protein sequence ID" value="RJT90029.1"/>
    <property type="molecule type" value="Genomic_DNA"/>
</dbReference>
<sequence length="270" mass="28396">MSSSVLVYTGRIGDHNDRGMKGAAIVGAALGRRLGIEPTVIGHPEPALNENWDVELAAALPGLKSLQVAHSAALSLGGSPVFAWPRCAAAIATLPNIAAQHPDAIVVWFDAHADLNTPENTTTGYLGGLALSASLGWWDSGLGAGLDPRNVVLGGTRDLDPAEQSHVDTGTIALASGPDMLTQLDQLISDRPVYFHLDCDVLDPGIMPTDYTVPHGLTLDDLTAVATRLARNPVIGIEIGEFEDHGDTEQARSQAERLVSALEPLLDANR</sequence>
<dbReference type="AlphaFoldDB" id="A0A3A5MQD7"/>
<gene>
    <name evidence="5" type="ORF">D6T64_05000</name>
</gene>
<dbReference type="PANTHER" id="PTHR43782:SF3">
    <property type="entry name" value="ARGINASE"/>
    <property type="match status" value="1"/>
</dbReference>
<evidence type="ECO:0000256" key="1">
    <source>
        <dbReference type="ARBA" id="ARBA00022723"/>
    </source>
</evidence>
<dbReference type="CDD" id="cd09999">
    <property type="entry name" value="Arginase-like_1"/>
    <property type="match status" value="1"/>
</dbReference>
<dbReference type="PANTHER" id="PTHR43782">
    <property type="entry name" value="ARGINASE"/>
    <property type="match status" value="1"/>
</dbReference>
<keyword evidence="3" id="KW-0464">Manganese</keyword>
<proteinExistence type="inferred from homology"/>
<dbReference type="GO" id="GO:0004053">
    <property type="term" value="F:arginase activity"/>
    <property type="evidence" value="ECO:0007669"/>
    <property type="project" value="TreeGrafter"/>
</dbReference>
<dbReference type="PROSITE" id="PS51409">
    <property type="entry name" value="ARGINASE_2"/>
    <property type="match status" value="1"/>
</dbReference>
<evidence type="ECO:0000256" key="3">
    <source>
        <dbReference type="ARBA" id="ARBA00023211"/>
    </source>
</evidence>
<dbReference type="OrthoDB" id="7331788at2"/>
<keyword evidence="6" id="KW-1185">Reference proteome</keyword>
<comment type="similarity">
    <text evidence="4">Belongs to the arginase family.</text>
</comment>
<dbReference type="Gene3D" id="3.40.800.10">
    <property type="entry name" value="Ureohydrolase domain"/>
    <property type="match status" value="1"/>
</dbReference>
<evidence type="ECO:0000256" key="2">
    <source>
        <dbReference type="ARBA" id="ARBA00022801"/>
    </source>
</evidence>